<sequence length="126" mass="14766">MSRPLNPESIRDIAASFDWAPEIKSLNDIDQDFELFRLNLHKMIVKAKQLPGIKLKRLSSDTEDWLKLRNEKFKYDQAPSSLLKIELAEINKMIKLLVKDDLDIHRKKIEAIILRKIEKLCSKLPD</sequence>
<evidence type="ECO:0000313" key="2">
    <source>
        <dbReference type="WBParaSite" id="RSKR_0000391700.1"/>
    </source>
</evidence>
<proteinExistence type="predicted"/>
<dbReference type="WBParaSite" id="RSKR_0000391700.1">
    <property type="protein sequence ID" value="RSKR_0000391700.1"/>
    <property type="gene ID" value="RSKR_0000391700"/>
</dbReference>
<name>A0AC35TTI5_9BILA</name>
<accession>A0AC35TTI5</accession>
<dbReference type="Proteomes" id="UP000095286">
    <property type="component" value="Unplaced"/>
</dbReference>
<organism evidence="1 2">
    <name type="scientific">Rhabditophanes sp. KR3021</name>
    <dbReference type="NCBI Taxonomy" id="114890"/>
    <lineage>
        <taxon>Eukaryota</taxon>
        <taxon>Metazoa</taxon>
        <taxon>Ecdysozoa</taxon>
        <taxon>Nematoda</taxon>
        <taxon>Chromadorea</taxon>
        <taxon>Rhabditida</taxon>
        <taxon>Tylenchina</taxon>
        <taxon>Panagrolaimomorpha</taxon>
        <taxon>Strongyloidoidea</taxon>
        <taxon>Alloionematidae</taxon>
        <taxon>Rhabditophanes</taxon>
    </lineage>
</organism>
<protein>
    <submittedName>
        <fullName evidence="2">Uncharacterized protein</fullName>
    </submittedName>
</protein>
<reference evidence="2" key="1">
    <citation type="submission" date="2016-11" db="UniProtKB">
        <authorList>
            <consortium name="WormBaseParasite"/>
        </authorList>
    </citation>
    <scope>IDENTIFICATION</scope>
    <source>
        <strain evidence="2">KR3021</strain>
    </source>
</reference>
<evidence type="ECO:0000313" key="1">
    <source>
        <dbReference type="Proteomes" id="UP000095286"/>
    </source>
</evidence>